<evidence type="ECO:0000256" key="4">
    <source>
        <dbReference type="ARBA" id="ARBA00035233"/>
    </source>
</evidence>
<evidence type="ECO:0000256" key="3">
    <source>
        <dbReference type="ARBA" id="ARBA00023274"/>
    </source>
</evidence>
<dbReference type="GO" id="GO:0031090">
    <property type="term" value="C:organelle membrane"/>
    <property type="evidence" value="ECO:0007669"/>
    <property type="project" value="UniProtKB-ARBA"/>
</dbReference>
<comment type="subunit">
    <text evidence="6">Component of the large ribosomal subunit. May bind IPO9 with low affinity.</text>
</comment>
<evidence type="ECO:0000256" key="6">
    <source>
        <dbReference type="ARBA" id="ARBA00046388"/>
    </source>
</evidence>
<dbReference type="Gene3D" id="2.30.30.30">
    <property type="match status" value="1"/>
</dbReference>
<evidence type="ECO:0000256" key="5">
    <source>
        <dbReference type="ARBA" id="ARBA00035351"/>
    </source>
</evidence>
<dbReference type="AlphaFoldDB" id="A0A4U1EZA4"/>
<sequence length="288" mass="32767">MSGNVHIQFHSETTAVYGETEDPCTVEAFKGRNGNACQLEGPKLYPPEDRYAQCGNFVIIVAQVKLLTHTRKAESLLLLGVSRYPPVHLLRYRATQKPHFKGNASEKGRDVKGKKIADYRLRCKTHSTLTESNIKQARKLRASITRGNILLILTGRHRGKRVIFLKQLSSGLLLVTGPLSLNRAPLRRTHQKSVIAASTKIDISGVRIPEHLTDAYFKKKKLRKPRHQEGEIFDTEREKYKITEQRKVDQKAVDSQILRRIKAVPQLQGYLRSVFALTRGIYPHKVVF</sequence>
<dbReference type="Proteomes" id="UP000308365">
    <property type="component" value="Unassembled WGS sequence"/>
</dbReference>
<dbReference type="Pfam" id="PF01159">
    <property type="entry name" value="Ribosomal_L6e"/>
    <property type="match status" value="1"/>
</dbReference>
<reference evidence="8" key="1">
    <citation type="journal article" date="2019" name="IScience">
        <title>Narwhal Genome Reveals Long-Term Low Genetic Diversity despite Current Large Abundance Size.</title>
        <authorList>
            <person name="Westbury M.V."/>
            <person name="Petersen B."/>
            <person name="Garde E."/>
            <person name="Heide-Jorgensen M.P."/>
            <person name="Lorenzen E.D."/>
        </authorList>
    </citation>
    <scope>NUCLEOTIDE SEQUENCE [LARGE SCALE GENOMIC DNA]</scope>
</reference>
<proteinExistence type="inferred from homology"/>
<dbReference type="InterPro" id="IPR041997">
    <property type="entry name" value="Ribosomal_eL6_KOW"/>
</dbReference>
<dbReference type="InterPro" id="IPR000915">
    <property type="entry name" value="60S_ribosomal_eL6"/>
</dbReference>
<protein>
    <recommendedName>
        <fullName evidence="4">Large ribosomal subunit protein eL6</fullName>
    </recommendedName>
    <alternativeName>
        <fullName evidence="5">60S ribosomal protein L6</fullName>
    </alternativeName>
</protein>
<dbReference type="PANTHER" id="PTHR10715:SF0">
    <property type="entry name" value="LARGE RIBOSOMAL SUBUNIT PROTEIN EL6"/>
    <property type="match status" value="1"/>
</dbReference>
<dbReference type="GO" id="GO:0003723">
    <property type="term" value="F:RNA binding"/>
    <property type="evidence" value="ECO:0007669"/>
    <property type="project" value="TreeGrafter"/>
</dbReference>
<evidence type="ECO:0000256" key="1">
    <source>
        <dbReference type="ARBA" id="ARBA00010592"/>
    </source>
</evidence>
<evidence type="ECO:0000313" key="7">
    <source>
        <dbReference type="EMBL" id="TKC42152.1"/>
    </source>
</evidence>
<dbReference type="GO" id="GO:0003735">
    <property type="term" value="F:structural constituent of ribosome"/>
    <property type="evidence" value="ECO:0007669"/>
    <property type="project" value="InterPro"/>
</dbReference>
<gene>
    <name evidence="7" type="ORF">EI555_003593</name>
</gene>
<organism evidence="7 8">
    <name type="scientific">Monodon monoceros</name>
    <name type="common">Narwhal</name>
    <name type="synonym">Ceratodon monodon</name>
    <dbReference type="NCBI Taxonomy" id="40151"/>
    <lineage>
        <taxon>Eukaryota</taxon>
        <taxon>Metazoa</taxon>
        <taxon>Chordata</taxon>
        <taxon>Craniata</taxon>
        <taxon>Vertebrata</taxon>
        <taxon>Euteleostomi</taxon>
        <taxon>Mammalia</taxon>
        <taxon>Eutheria</taxon>
        <taxon>Laurasiatheria</taxon>
        <taxon>Artiodactyla</taxon>
        <taxon>Whippomorpha</taxon>
        <taxon>Cetacea</taxon>
        <taxon>Odontoceti</taxon>
        <taxon>Monodontidae</taxon>
        <taxon>Monodon</taxon>
    </lineage>
</organism>
<keyword evidence="3" id="KW-0687">Ribonucleoprotein</keyword>
<comment type="similarity">
    <text evidence="1">Belongs to the eukaryotic ribosomal protein eL6 family.</text>
</comment>
<accession>A0A4U1EZA4</accession>
<evidence type="ECO:0000256" key="2">
    <source>
        <dbReference type="ARBA" id="ARBA00022980"/>
    </source>
</evidence>
<dbReference type="PANTHER" id="PTHR10715">
    <property type="entry name" value="60S RIBOSOMAL PROTEIN L6"/>
    <property type="match status" value="1"/>
</dbReference>
<dbReference type="GO" id="GO:0002181">
    <property type="term" value="P:cytoplasmic translation"/>
    <property type="evidence" value="ECO:0007669"/>
    <property type="project" value="TreeGrafter"/>
</dbReference>
<dbReference type="GO" id="GO:0000027">
    <property type="term" value="P:ribosomal large subunit assembly"/>
    <property type="evidence" value="ECO:0007669"/>
    <property type="project" value="TreeGrafter"/>
</dbReference>
<dbReference type="InterPro" id="IPR008991">
    <property type="entry name" value="Translation_prot_SH3-like_sf"/>
</dbReference>
<dbReference type="InterPro" id="IPR014722">
    <property type="entry name" value="Rib_uL2_dom2"/>
</dbReference>
<keyword evidence="2" id="KW-0689">Ribosomal protein</keyword>
<dbReference type="EMBL" id="RWIC01000573">
    <property type="protein sequence ID" value="TKC42152.1"/>
    <property type="molecule type" value="Genomic_DNA"/>
</dbReference>
<evidence type="ECO:0000313" key="8">
    <source>
        <dbReference type="Proteomes" id="UP000308365"/>
    </source>
</evidence>
<comment type="caution">
    <text evidence="7">The sequence shown here is derived from an EMBL/GenBank/DDBJ whole genome shotgun (WGS) entry which is preliminary data.</text>
</comment>
<dbReference type="GO" id="GO:0022625">
    <property type="term" value="C:cytosolic large ribosomal subunit"/>
    <property type="evidence" value="ECO:0007669"/>
    <property type="project" value="TreeGrafter"/>
</dbReference>
<dbReference type="CDD" id="cd13156">
    <property type="entry name" value="KOW_RPL6"/>
    <property type="match status" value="1"/>
</dbReference>
<name>A0A4U1EZA4_MONMO</name>
<dbReference type="SUPFAM" id="SSF50104">
    <property type="entry name" value="Translation proteins SH3-like domain"/>
    <property type="match status" value="1"/>
</dbReference>